<dbReference type="Pfam" id="PF00270">
    <property type="entry name" value="DEAD"/>
    <property type="match status" value="1"/>
</dbReference>
<evidence type="ECO:0000256" key="1">
    <source>
        <dbReference type="ARBA" id="ARBA00006847"/>
    </source>
</evidence>
<dbReference type="InterPro" id="IPR050547">
    <property type="entry name" value="DEAD_box_RNA_helicases"/>
</dbReference>
<gene>
    <name evidence="12" type="ORF">EDD71_11616</name>
</gene>
<dbReference type="PANTHER" id="PTHR47963">
    <property type="entry name" value="DEAD-BOX ATP-DEPENDENT RNA HELICASE 47, MITOCHONDRIAL"/>
    <property type="match status" value="1"/>
</dbReference>
<dbReference type="NCBIfam" id="TIGR01587">
    <property type="entry name" value="cas3_core"/>
    <property type="match status" value="1"/>
</dbReference>
<dbReference type="GO" id="GO:0051607">
    <property type="term" value="P:defense response to virus"/>
    <property type="evidence" value="ECO:0007669"/>
    <property type="project" value="UniProtKB-KW"/>
</dbReference>
<dbReference type="GO" id="GO:0004518">
    <property type="term" value="F:nuclease activity"/>
    <property type="evidence" value="ECO:0007669"/>
    <property type="project" value="UniProtKB-KW"/>
</dbReference>
<dbReference type="InterPro" id="IPR054712">
    <property type="entry name" value="Cas3-like_dom"/>
</dbReference>
<feature type="domain" description="HD Cas3-type" evidence="11">
    <location>
        <begin position="4"/>
        <end position="202"/>
    </location>
</feature>
<keyword evidence="4" id="KW-0479">Metal-binding</keyword>
<dbReference type="Gene3D" id="3.40.50.300">
    <property type="entry name" value="P-loop containing nucleotide triphosphate hydrolases"/>
    <property type="match status" value="2"/>
</dbReference>
<comment type="caution">
    <text evidence="12">The sequence shown here is derived from an EMBL/GenBank/DDBJ whole genome shotgun (WGS) entry which is preliminary data.</text>
</comment>
<keyword evidence="7" id="KW-0347">Helicase</keyword>
<keyword evidence="3" id="KW-0540">Nuclease</keyword>
<dbReference type="RefSeq" id="WP_133628562.1">
    <property type="nucleotide sequence ID" value="NZ_SOAZ01000016.1"/>
</dbReference>
<dbReference type="Pfam" id="PF22590">
    <property type="entry name" value="Cas3-like_C_2"/>
    <property type="match status" value="1"/>
</dbReference>
<accession>A0A4R7KAN4</accession>
<evidence type="ECO:0000256" key="3">
    <source>
        <dbReference type="ARBA" id="ARBA00022722"/>
    </source>
</evidence>
<dbReference type="SMART" id="SM00490">
    <property type="entry name" value="HELICc"/>
    <property type="match status" value="1"/>
</dbReference>
<dbReference type="InterPro" id="IPR006474">
    <property type="entry name" value="Helicase_Cas3_CRISPR-ass_core"/>
</dbReference>
<dbReference type="Gene3D" id="1.10.3210.30">
    <property type="match status" value="1"/>
</dbReference>
<keyword evidence="13" id="KW-1185">Reference proteome</keyword>
<evidence type="ECO:0000313" key="13">
    <source>
        <dbReference type="Proteomes" id="UP000295325"/>
    </source>
</evidence>
<dbReference type="PROSITE" id="PS51192">
    <property type="entry name" value="HELICASE_ATP_BIND_1"/>
    <property type="match status" value="1"/>
</dbReference>
<keyword evidence="5" id="KW-0547">Nucleotide-binding</keyword>
<dbReference type="GO" id="GO:0003724">
    <property type="term" value="F:RNA helicase activity"/>
    <property type="evidence" value="ECO:0007669"/>
    <property type="project" value="TreeGrafter"/>
</dbReference>
<evidence type="ECO:0000259" key="11">
    <source>
        <dbReference type="PROSITE" id="PS51643"/>
    </source>
</evidence>
<reference evidence="12 13" key="1">
    <citation type="submission" date="2019-03" db="EMBL/GenBank/DDBJ databases">
        <title>Genomic Encyclopedia of Type Strains, Phase IV (KMG-IV): sequencing the most valuable type-strain genomes for metagenomic binning, comparative biology and taxonomic classification.</title>
        <authorList>
            <person name="Goeker M."/>
        </authorList>
    </citation>
    <scope>NUCLEOTIDE SEQUENCE [LARGE SCALE GENOMIC DNA]</scope>
    <source>
        <strain evidence="12 13">DSM 24455</strain>
    </source>
</reference>
<protein>
    <submittedName>
        <fullName evidence="12">CRISPR-associated Cas3 family helicase</fullName>
    </submittedName>
</protein>
<dbReference type="InterPro" id="IPR011545">
    <property type="entry name" value="DEAD/DEAH_box_helicase_dom"/>
</dbReference>
<dbReference type="SUPFAM" id="SSF52540">
    <property type="entry name" value="P-loop containing nucleoside triphosphate hydrolases"/>
    <property type="match status" value="1"/>
</dbReference>
<evidence type="ECO:0000256" key="6">
    <source>
        <dbReference type="ARBA" id="ARBA00022801"/>
    </source>
</evidence>
<keyword evidence="6" id="KW-0378">Hydrolase</keyword>
<evidence type="ECO:0000256" key="8">
    <source>
        <dbReference type="ARBA" id="ARBA00022840"/>
    </source>
</evidence>
<dbReference type="GO" id="GO:0005524">
    <property type="term" value="F:ATP binding"/>
    <property type="evidence" value="ECO:0007669"/>
    <property type="project" value="UniProtKB-KW"/>
</dbReference>
<dbReference type="NCBIfam" id="TIGR01596">
    <property type="entry name" value="cas3_HD"/>
    <property type="match status" value="1"/>
</dbReference>
<dbReference type="PANTHER" id="PTHR47963:SF9">
    <property type="entry name" value="CRISPR-ASSOCIATED ENDONUCLEASE_HELICASE CAS3"/>
    <property type="match status" value="1"/>
</dbReference>
<comment type="similarity">
    <text evidence="2">In the central section; belongs to the CRISPR-associated helicase Cas3 family.</text>
</comment>
<dbReference type="OrthoDB" id="9810236at2"/>
<dbReference type="InterPro" id="IPR027417">
    <property type="entry name" value="P-loop_NTPase"/>
</dbReference>
<proteinExistence type="inferred from homology"/>
<sequence length="761" mass="88579">MEFYSHPDKLLIDHLKEVYGINNDLLYGEQKEAYRIIALCHDFGKYTTYFQRHLFKGESSELTKHGFISAVFGAFAALKLLSGAHPLYAYLAILHHHGNLESPSESLPKNFKGIDETDLWVKDKLNVVKKQTEDIRQNKDVIYNDYEKLGFGEIFNEFLETSVEDVLLNLRKIHFSLERREEEVHYINLMCLYSALISADKISASNTQIPEEGYITFDKLEDVRQQKIKGKNDLGGIRSDIFRKVMDGISRNFNKSMFTITAPTGTGKTYAGFFAALKLREILGDRRRIIYALPFTSIIDQNYEVIKEIFNEIEDYRLSESRFLIKHHSMADVEYNDENMDYSKAQSELLIENWESSVVVTTFVQLLESLVGVRNRMVKKFVNIKGSIILLDEVQAIDIKYYPLVDFIFEMAAKYLDVKIIMMTATKPAILKDAVELLDGCEKYFNLFDRTRIIPKLSSITVQEFVDEFKQNLEYKSYMIVCNTINQSIEVFNGLSNLDRDIYYLSTNLVPKHRKQRIEEIVERLKNGDKIILVSTQVVEAGVDFDFDVVIRDLAPLDSIIQCAGRCNRNGVKDKGDVYVYRMVNEEGEPFSKHVYGTASVNITRKILEGFEYINEKDYYELINAYFKEVTKNKAMDLSEGIIKSIKRLNFSKDKYPVAKFSLIENNAGYIDIFIEIDEEARGILERYFKILSIKDFEKRRERYLEIKNELNKYFISVPKNMFKRFDNRHGILVLPFEGIDDNYNKNTGLIRDQNESYMIF</sequence>
<name>A0A4R7KAN4_9CLOT</name>
<feature type="domain" description="Helicase ATP-binding" evidence="10">
    <location>
        <begin position="249"/>
        <end position="445"/>
    </location>
</feature>
<dbReference type="InterPro" id="IPR014001">
    <property type="entry name" value="Helicase_ATP-bd"/>
</dbReference>
<dbReference type="InterPro" id="IPR001650">
    <property type="entry name" value="Helicase_C-like"/>
</dbReference>
<evidence type="ECO:0000256" key="2">
    <source>
        <dbReference type="ARBA" id="ARBA00009046"/>
    </source>
</evidence>
<evidence type="ECO:0000313" key="12">
    <source>
        <dbReference type="EMBL" id="TDT51933.1"/>
    </source>
</evidence>
<dbReference type="Proteomes" id="UP000295325">
    <property type="component" value="Unassembled WGS sequence"/>
</dbReference>
<keyword evidence="8" id="KW-0067">ATP-binding</keyword>
<dbReference type="GO" id="GO:0046872">
    <property type="term" value="F:metal ion binding"/>
    <property type="evidence" value="ECO:0007669"/>
    <property type="project" value="UniProtKB-KW"/>
</dbReference>
<dbReference type="SMART" id="SM00487">
    <property type="entry name" value="DEXDc"/>
    <property type="match status" value="1"/>
</dbReference>
<organism evidence="12 13">
    <name type="scientific">Fonticella tunisiensis</name>
    <dbReference type="NCBI Taxonomy" id="1096341"/>
    <lineage>
        <taxon>Bacteria</taxon>
        <taxon>Bacillati</taxon>
        <taxon>Bacillota</taxon>
        <taxon>Clostridia</taxon>
        <taxon>Eubacteriales</taxon>
        <taxon>Clostridiaceae</taxon>
        <taxon>Fonticella</taxon>
    </lineage>
</organism>
<comment type="similarity">
    <text evidence="1">In the N-terminal section; belongs to the CRISPR-associated nuclease Cas3-HD family.</text>
</comment>
<dbReference type="AlphaFoldDB" id="A0A4R7KAN4"/>
<dbReference type="CDD" id="cd09641">
    <property type="entry name" value="Cas3''_I"/>
    <property type="match status" value="1"/>
</dbReference>
<keyword evidence="9" id="KW-0051">Antiviral defense</keyword>
<evidence type="ECO:0000256" key="4">
    <source>
        <dbReference type="ARBA" id="ARBA00022723"/>
    </source>
</evidence>
<dbReference type="CDD" id="cd17930">
    <property type="entry name" value="DEXHc_cas3"/>
    <property type="match status" value="1"/>
</dbReference>
<evidence type="ECO:0000256" key="5">
    <source>
        <dbReference type="ARBA" id="ARBA00022741"/>
    </source>
</evidence>
<dbReference type="InterPro" id="IPR006483">
    <property type="entry name" value="CRISPR-assoc_Cas3_HD"/>
</dbReference>
<evidence type="ECO:0000259" key="10">
    <source>
        <dbReference type="PROSITE" id="PS51192"/>
    </source>
</evidence>
<dbReference type="EMBL" id="SOAZ01000016">
    <property type="protein sequence ID" value="TDT51933.1"/>
    <property type="molecule type" value="Genomic_DNA"/>
</dbReference>
<dbReference type="PROSITE" id="PS51643">
    <property type="entry name" value="HD_CAS3"/>
    <property type="match status" value="1"/>
</dbReference>
<evidence type="ECO:0000256" key="7">
    <source>
        <dbReference type="ARBA" id="ARBA00022806"/>
    </source>
</evidence>
<evidence type="ECO:0000256" key="9">
    <source>
        <dbReference type="ARBA" id="ARBA00023118"/>
    </source>
</evidence>
<dbReference type="GO" id="GO:0016787">
    <property type="term" value="F:hydrolase activity"/>
    <property type="evidence" value="ECO:0007669"/>
    <property type="project" value="UniProtKB-KW"/>
</dbReference>
<dbReference type="GO" id="GO:0003723">
    <property type="term" value="F:RNA binding"/>
    <property type="evidence" value="ECO:0007669"/>
    <property type="project" value="TreeGrafter"/>
</dbReference>
<dbReference type="InterPro" id="IPR038257">
    <property type="entry name" value="CRISPR-assoc_Cas3_HD_sf"/>
</dbReference>